<name>H5Y298_9FIRM</name>
<evidence type="ECO:0000313" key="2">
    <source>
        <dbReference type="Proteomes" id="UP000005104"/>
    </source>
</evidence>
<keyword evidence="2" id="KW-1185">Reference proteome</keyword>
<dbReference type="OrthoDB" id="1800472at2"/>
<dbReference type="RefSeq" id="WP_007780836.1">
    <property type="nucleotide sequence ID" value="NZ_CM001441.1"/>
</dbReference>
<sequence>MKKKLLSSFLIALILVSSVFGPVKTADASLPNAAIKLAKPLLARLITLVAAGLNVSSITSAEDIAGRYYESGITAPSWDAEGNLTIDLQAIDNAQNWLNATYPGLPATIKVDGGLSYIGQTLPAFEEYTPISSPRTLFHDQNFSADGLYQINILNFGAITTWMDYESGSGGPGSYNFPPIPNGLTHYIIAGSTSVPAQYQNPYSLVLITMVTPADKYYKNGSTLFGISSEAYDRYYLDANNNWVYLDHSNSTSNALKNFDGVIYESTEPVYADTSLTTLIAPTPPPSEPGHENDCVMTISDGETLDYYDLNLSMYSAFAQWGYPGGSSNLVYPYSDYLGLYN</sequence>
<evidence type="ECO:0000313" key="1">
    <source>
        <dbReference type="EMBL" id="EHQ88446.1"/>
    </source>
</evidence>
<accession>H5Y298</accession>
<protein>
    <submittedName>
        <fullName evidence="1">Uncharacterized protein</fullName>
    </submittedName>
</protein>
<dbReference type="STRING" id="768710.DesyoDRAFT_1280"/>
<dbReference type="AlphaFoldDB" id="H5Y298"/>
<dbReference type="HOGENOM" id="CLU_810702_0_0_9"/>
<organism evidence="1 2">
    <name type="scientific">Desulfosporosinus youngiae DSM 17734</name>
    <dbReference type="NCBI Taxonomy" id="768710"/>
    <lineage>
        <taxon>Bacteria</taxon>
        <taxon>Bacillati</taxon>
        <taxon>Bacillota</taxon>
        <taxon>Clostridia</taxon>
        <taxon>Eubacteriales</taxon>
        <taxon>Desulfitobacteriaceae</taxon>
        <taxon>Desulfosporosinus</taxon>
    </lineage>
</organism>
<dbReference type="Proteomes" id="UP000005104">
    <property type="component" value="Chromosome"/>
</dbReference>
<gene>
    <name evidence="1" type="ORF">DesyoDRAFT_1280</name>
</gene>
<reference evidence="1 2" key="1">
    <citation type="submission" date="2011-11" db="EMBL/GenBank/DDBJ databases">
        <title>The Noncontiguous Finished genome of Desulfosporosinus youngiae DSM 17734.</title>
        <authorList>
            <consortium name="US DOE Joint Genome Institute (JGI-PGF)"/>
            <person name="Lucas S."/>
            <person name="Han J."/>
            <person name="Lapidus A."/>
            <person name="Cheng J.-F."/>
            <person name="Goodwin L."/>
            <person name="Pitluck S."/>
            <person name="Peters L."/>
            <person name="Ovchinnikova G."/>
            <person name="Lu M."/>
            <person name="Land M.L."/>
            <person name="Hauser L."/>
            <person name="Pester M."/>
            <person name="Spring S."/>
            <person name="Ollivier B."/>
            <person name="Rattei T."/>
            <person name="Klenk H.-P."/>
            <person name="Wagner M."/>
            <person name="Loy A."/>
            <person name="Woyke T.J."/>
        </authorList>
    </citation>
    <scope>NUCLEOTIDE SEQUENCE [LARGE SCALE GENOMIC DNA]</scope>
    <source>
        <strain evidence="1 2">DSM 17734</strain>
    </source>
</reference>
<dbReference type="EMBL" id="CM001441">
    <property type="protein sequence ID" value="EHQ88446.1"/>
    <property type="molecule type" value="Genomic_DNA"/>
</dbReference>
<proteinExistence type="predicted"/>